<evidence type="ECO:0000256" key="10">
    <source>
        <dbReference type="ARBA" id="ARBA00022840"/>
    </source>
</evidence>
<evidence type="ECO:0000259" key="19">
    <source>
        <dbReference type="PROSITE" id="PS51194"/>
    </source>
</evidence>
<dbReference type="GO" id="GO:0005524">
    <property type="term" value="F:ATP binding"/>
    <property type="evidence" value="ECO:0007669"/>
    <property type="project" value="UniProtKB-KW"/>
</dbReference>
<dbReference type="InterPro" id="IPR002121">
    <property type="entry name" value="HRDC_dom"/>
</dbReference>
<dbReference type="CDD" id="cd17920">
    <property type="entry name" value="DEXHc_RecQ"/>
    <property type="match status" value="1"/>
</dbReference>
<evidence type="ECO:0000256" key="15">
    <source>
        <dbReference type="ARBA" id="ARBA00034617"/>
    </source>
</evidence>
<dbReference type="NCBIfam" id="TIGR00614">
    <property type="entry name" value="recQ_fam"/>
    <property type="match status" value="1"/>
</dbReference>
<dbReference type="GO" id="GO:0009432">
    <property type="term" value="P:SOS response"/>
    <property type="evidence" value="ECO:0007669"/>
    <property type="project" value="UniProtKB-UniRule"/>
</dbReference>
<dbReference type="InterPro" id="IPR018982">
    <property type="entry name" value="RQC_domain"/>
</dbReference>
<dbReference type="GO" id="GO:0006260">
    <property type="term" value="P:DNA replication"/>
    <property type="evidence" value="ECO:0007669"/>
    <property type="project" value="InterPro"/>
</dbReference>
<evidence type="ECO:0000256" key="12">
    <source>
        <dbReference type="ARBA" id="ARBA00023172"/>
    </source>
</evidence>
<evidence type="ECO:0000256" key="1">
    <source>
        <dbReference type="ARBA" id="ARBA00001946"/>
    </source>
</evidence>
<dbReference type="Proteomes" id="UP000199375">
    <property type="component" value="Unassembled WGS sequence"/>
</dbReference>
<dbReference type="SUPFAM" id="SSF47819">
    <property type="entry name" value="HRDC-like"/>
    <property type="match status" value="1"/>
</dbReference>
<evidence type="ECO:0000256" key="13">
    <source>
        <dbReference type="ARBA" id="ARBA00023204"/>
    </source>
</evidence>
<dbReference type="EC" id="5.6.2.4" evidence="16"/>
<dbReference type="CDD" id="cd18794">
    <property type="entry name" value="SF2_C_RecQ"/>
    <property type="match status" value="1"/>
</dbReference>
<evidence type="ECO:0000256" key="11">
    <source>
        <dbReference type="ARBA" id="ARBA00023125"/>
    </source>
</evidence>
<dbReference type="SMART" id="SM00956">
    <property type="entry name" value="RQC"/>
    <property type="match status" value="1"/>
</dbReference>
<sequence>MTSPTDTVVETPLGVLRRVFGYDAFRGAQQEIIDHVVGGGDALVLMPTGGGKSLCYQIPALVRDGVAVVVSPLIALMQDQVDALTAVGARAGFLNSTLDPDARRLVEAQFVAGELDLLYLAPEALGSGGTLRLLDRGRIALFAIDEAHCVAQWGHDFRPDYLALSMLHERWPDVPRIALTATATAETAREIATRLDLTAARHFVASFDRPNIQYRIVAKREPRKQLLDLIRAEHPGDAGIVYCLSRASVDKTAEFLVANGVAALPYHAGLDAATRAAHQKRFLREDGLVMVATIAFGMGIDKPDVRFVAHLDLPRSVEGYYQETGRAGRDGLPSTAWLAYGLQDVVQQRKMIDSSEGDAAHRRVLAAHLDAMLALCETVECRRVRLLSYFGQASGPCGNCDTCLEPPESWDGTIAAQKLLSTVLRLHRERNQKFGAGQCIDILLGRRTEKVVQHRHDTLSVFGIGEELSEAEWRGVVRQLLAQGLLAVEGDYGTLVLTDASAEVLGRRRQVPMRRETVRPPKARSAAKTRPGAAAVVELPAGAEPVFERLRAWRAATAKEQGVPAYVVFHDATLRQIAADPPSTLDELARVNGVGEAKLARYGEQLLAALSE</sequence>
<dbReference type="Gene3D" id="3.40.50.300">
    <property type="entry name" value="P-loop containing nucleotide triphosphate hydrolases"/>
    <property type="match status" value="2"/>
</dbReference>
<keyword evidence="12" id="KW-0233">DNA recombination</keyword>
<dbReference type="Pfam" id="PF00570">
    <property type="entry name" value="HRDC"/>
    <property type="match status" value="1"/>
</dbReference>
<evidence type="ECO:0000313" key="20">
    <source>
        <dbReference type="EMBL" id="SCF19555.1"/>
    </source>
</evidence>
<feature type="domain" description="HRDC" evidence="17">
    <location>
        <begin position="540"/>
        <end position="612"/>
    </location>
</feature>
<dbReference type="InterPro" id="IPR004589">
    <property type="entry name" value="DNA_helicase_ATP-dep_RecQ"/>
</dbReference>
<dbReference type="SUPFAM" id="SSF52540">
    <property type="entry name" value="P-loop containing nucleoside triphosphate hydrolases"/>
    <property type="match status" value="2"/>
</dbReference>
<evidence type="ECO:0000256" key="7">
    <source>
        <dbReference type="ARBA" id="ARBA00022801"/>
    </source>
</evidence>
<dbReference type="Gene3D" id="1.10.150.80">
    <property type="entry name" value="HRDC domain"/>
    <property type="match status" value="1"/>
</dbReference>
<dbReference type="InterPro" id="IPR001650">
    <property type="entry name" value="Helicase_C-like"/>
</dbReference>
<name>A0A1C4YFQ0_9ACTN</name>
<dbReference type="RefSeq" id="WP_091286135.1">
    <property type="nucleotide sequence ID" value="NZ_FMCW01000045.1"/>
</dbReference>
<dbReference type="GO" id="GO:0006310">
    <property type="term" value="P:DNA recombination"/>
    <property type="evidence" value="ECO:0007669"/>
    <property type="project" value="UniProtKB-UniRule"/>
</dbReference>
<evidence type="ECO:0000256" key="9">
    <source>
        <dbReference type="ARBA" id="ARBA00022833"/>
    </source>
</evidence>
<comment type="cofactor">
    <cofactor evidence="2">
        <name>Zn(2+)</name>
        <dbReference type="ChEBI" id="CHEBI:29105"/>
    </cofactor>
</comment>
<evidence type="ECO:0000256" key="2">
    <source>
        <dbReference type="ARBA" id="ARBA00001947"/>
    </source>
</evidence>
<dbReference type="GO" id="GO:0043138">
    <property type="term" value="F:3'-5' DNA helicase activity"/>
    <property type="evidence" value="ECO:0007669"/>
    <property type="project" value="UniProtKB-EC"/>
</dbReference>
<dbReference type="AlphaFoldDB" id="A0A1C4YFQ0"/>
<keyword evidence="9" id="KW-0862">Zinc</keyword>
<dbReference type="PROSITE" id="PS51194">
    <property type="entry name" value="HELICASE_CTER"/>
    <property type="match status" value="1"/>
</dbReference>
<proteinExistence type="inferred from homology"/>
<dbReference type="NCBIfam" id="TIGR01389">
    <property type="entry name" value="recQ"/>
    <property type="match status" value="1"/>
</dbReference>
<reference evidence="20 21" key="1">
    <citation type="submission" date="2016-06" db="EMBL/GenBank/DDBJ databases">
        <authorList>
            <person name="Kjaerup R.B."/>
            <person name="Dalgaard T.S."/>
            <person name="Juul-Madsen H.R."/>
        </authorList>
    </citation>
    <scope>NUCLEOTIDE SEQUENCE [LARGE SCALE GENOMIC DNA]</scope>
    <source>
        <strain evidence="20 21">DSM 45626</strain>
    </source>
</reference>
<dbReference type="InterPro" id="IPR010997">
    <property type="entry name" value="HRDC-like_sf"/>
</dbReference>
<feature type="domain" description="Helicase C-terminal" evidence="19">
    <location>
        <begin position="222"/>
        <end position="373"/>
    </location>
</feature>
<dbReference type="PROSITE" id="PS51192">
    <property type="entry name" value="HELICASE_ATP_BIND_1"/>
    <property type="match status" value="1"/>
</dbReference>
<dbReference type="FunFam" id="3.40.50.300:FF:000156">
    <property type="entry name" value="ATP-dependent DNA helicase recQ"/>
    <property type="match status" value="1"/>
</dbReference>
<comment type="similarity">
    <text evidence="3">Belongs to the helicase family. RecQ subfamily.</text>
</comment>
<dbReference type="GO" id="GO:0009378">
    <property type="term" value="F:four-way junction helicase activity"/>
    <property type="evidence" value="ECO:0007669"/>
    <property type="project" value="TreeGrafter"/>
</dbReference>
<evidence type="ECO:0000313" key="21">
    <source>
        <dbReference type="Proteomes" id="UP000199375"/>
    </source>
</evidence>
<evidence type="ECO:0000256" key="16">
    <source>
        <dbReference type="NCBIfam" id="TIGR01389"/>
    </source>
</evidence>
<dbReference type="Pfam" id="PF09382">
    <property type="entry name" value="RQC"/>
    <property type="match status" value="1"/>
</dbReference>
<comment type="catalytic activity">
    <reaction evidence="15">
        <text>Couples ATP hydrolysis with the unwinding of duplex DNA by translocating in the 3'-5' direction.</text>
        <dbReference type="EC" id="5.6.2.4"/>
    </reaction>
</comment>
<dbReference type="InterPro" id="IPR014001">
    <property type="entry name" value="Helicase_ATP-bd"/>
</dbReference>
<evidence type="ECO:0000259" key="17">
    <source>
        <dbReference type="PROSITE" id="PS50967"/>
    </source>
</evidence>
<keyword evidence="6" id="KW-0227">DNA damage</keyword>
<dbReference type="EMBL" id="FMCW01000045">
    <property type="protein sequence ID" value="SCF19555.1"/>
    <property type="molecule type" value="Genomic_DNA"/>
</dbReference>
<keyword evidence="10" id="KW-0067">ATP-binding</keyword>
<dbReference type="Pfam" id="PF16124">
    <property type="entry name" value="RecQ_Zn_bind"/>
    <property type="match status" value="1"/>
</dbReference>
<dbReference type="InterPro" id="IPR044876">
    <property type="entry name" value="HRDC_dom_sf"/>
</dbReference>
<comment type="cofactor">
    <cofactor evidence="1">
        <name>Mg(2+)</name>
        <dbReference type="ChEBI" id="CHEBI:18420"/>
    </cofactor>
</comment>
<dbReference type="GO" id="GO:0003677">
    <property type="term" value="F:DNA binding"/>
    <property type="evidence" value="ECO:0007669"/>
    <property type="project" value="UniProtKB-KW"/>
</dbReference>
<dbReference type="SMART" id="SM00341">
    <property type="entry name" value="HRDC"/>
    <property type="match status" value="1"/>
</dbReference>
<dbReference type="SMART" id="SM00487">
    <property type="entry name" value="DEXDc"/>
    <property type="match status" value="1"/>
</dbReference>
<keyword evidence="8 20" id="KW-0347">Helicase</keyword>
<dbReference type="GO" id="GO:0046872">
    <property type="term" value="F:metal ion binding"/>
    <property type="evidence" value="ECO:0007669"/>
    <property type="project" value="UniProtKB-KW"/>
</dbReference>
<gene>
    <name evidence="20" type="ORF">GA0070558_1456</name>
</gene>
<dbReference type="SMART" id="SM00490">
    <property type="entry name" value="HELICc"/>
    <property type="match status" value="1"/>
</dbReference>
<dbReference type="InterPro" id="IPR027417">
    <property type="entry name" value="P-loop_NTPase"/>
</dbReference>
<dbReference type="FunFam" id="3.40.50.300:FF:000296">
    <property type="entry name" value="ATP-dependent DNA helicase RecQ"/>
    <property type="match status" value="1"/>
</dbReference>
<dbReference type="InterPro" id="IPR006293">
    <property type="entry name" value="DNA_helicase_ATP-dep_RecQ_bac"/>
</dbReference>
<dbReference type="Pfam" id="PF00270">
    <property type="entry name" value="DEAD"/>
    <property type="match status" value="1"/>
</dbReference>
<keyword evidence="5" id="KW-0547">Nucleotide-binding</keyword>
<evidence type="ECO:0000256" key="4">
    <source>
        <dbReference type="ARBA" id="ARBA00022723"/>
    </source>
</evidence>
<evidence type="ECO:0000256" key="3">
    <source>
        <dbReference type="ARBA" id="ARBA00005446"/>
    </source>
</evidence>
<evidence type="ECO:0000256" key="6">
    <source>
        <dbReference type="ARBA" id="ARBA00022763"/>
    </source>
</evidence>
<protein>
    <recommendedName>
        <fullName evidence="16">DNA helicase RecQ</fullName>
        <ecNumber evidence="16">5.6.2.4</ecNumber>
    </recommendedName>
</protein>
<evidence type="ECO:0000256" key="14">
    <source>
        <dbReference type="ARBA" id="ARBA00023235"/>
    </source>
</evidence>
<dbReference type="GO" id="GO:0005737">
    <property type="term" value="C:cytoplasm"/>
    <property type="evidence" value="ECO:0007669"/>
    <property type="project" value="TreeGrafter"/>
</dbReference>
<keyword evidence="13" id="KW-0234">DNA repair</keyword>
<dbReference type="Gene3D" id="1.10.10.10">
    <property type="entry name" value="Winged helix-like DNA-binding domain superfamily/Winged helix DNA-binding domain"/>
    <property type="match status" value="1"/>
</dbReference>
<evidence type="ECO:0000256" key="8">
    <source>
        <dbReference type="ARBA" id="ARBA00022806"/>
    </source>
</evidence>
<dbReference type="GO" id="GO:0043590">
    <property type="term" value="C:bacterial nucleoid"/>
    <property type="evidence" value="ECO:0007669"/>
    <property type="project" value="TreeGrafter"/>
</dbReference>
<feature type="domain" description="Helicase ATP-binding" evidence="18">
    <location>
        <begin position="33"/>
        <end position="201"/>
    </location>
</feature>
<dbReference type="PROSITE" id="PS50967">
    <property type="entry name" value="HRDC"/>
    <property type="match status" value="1"/>
</dbReference>
<keyword evidence="11" id="KW-0238">DNA-binding</keyword>
<keyword evidence="4" id="KW-0479">Metal-binding</keyword>
<dbReference type="GO" id="GO:0030894">
    <property type="term" value="C:replisome"/>
    <property type="evidence" value="ECO:0007669"/>
    <property type="project" value="TreeGrafter"/>
</dbReference>
<dbReference type="InterPro" id="IPR011545">
    <property type="entry name" value="DEAD/DEAH_box_helicase_dom"/>
</dbReference>
<dbReference type="InterPro" id="IPR036388">
    <property type="entry name" value="WH-like_DNA-bd_sf"/>
</dbReference>
<keyword evidence="14" id="KW-0413">Isomerase</keyword>
<dbReference type="GO" id="GO:0006281">
    <property type="term" value="P:DNA repair"/>
    <property type="evidence" value="ECO:0007669"/>
    <property type="project" value="UniProtKB-KW"/>
</dbReference>
<dbReference type="PANTHER" id="PTHR13710:SF105">
    <property type="entry name" value="ATP-DEPENDENT DNA HELICASE Q1"/>
    <property type="match status" value="1"/>
</dbReference>
<dbReference type="Pfam" id="PF00271">
    <property type="entry name" value="Helicase_C"/>
    <property type="match status" value="1"/>
</dbReference>
<dbReference type="GO" id="GO:0016787">
    <property type="term" value="F:hydrolase activity"/>
    <property type="evidence" value="ECO:0007669"/>
    <property type="project" value="UniProtKB-KW"/>
</dbReference>
<accession>A0A1C4YFQ0</accession>
<evidence type="ECO:0000256" key="5">
    <source>
        <dbReference type="ARBA" id="ARBA00022741"/>
    </source>
</evidence>
<organism evidence="20 21">
    <name type="scientific">Micromonospora haikouensis</name>
    <dbReference type="NCBI Taxonomy" id="686309"/>
    <lineage>
        <taxon>Bacteria</taxon>
        <taxon>Bacillati</taxon>
        <taxon>Actinomycetota</taxon>
        <taxon>Actinomycetes</taxon>
        <taxon>Micromonosporales</taxon>
        <taxon>Micromonosporaceae</taxon>
        <taxon>Micromonospora</taxon>
    </lineage>
</organism>
<dbReference type="PANTHER" id="PTHR13710">
    <property type="entry name" value="DNA HELICASE RECQ FAMILY MEMBER"/>
    <property type="match status" value="1"/>
</dbReference>
<keyword evidence="7" id="KW-0378">Hydrolase</keyword>
<evidence type="ECO:0000259" key="18">
    <source>
        <dbReference type="PROSITE" id="PS51192"/>
    </source>
</evidence>
<dbReference type="InterPro" id="IPR032284">
    <property type="entry name" value="RecQ_Zn-bd"/>
</dbReference>